<accession>A0AAN8YPC7</accession>
<gene>
    <name evidence="1" type="ORF">RDI58_000764</name>
</gene>
<comment type="caution">
    <text evidence="1">The sequence shown here is derived from an EMBL/GenBank/DDBJ whole genome shotgun (WGS) entry which is preliminary data.</text>
</comment>
<evidence type="ECO:0000313" key="2">
    <source>
        <dbReference type="Proteomes" id="UP001371456"/>
    </source>
</evidence>
<reference evidence="1 2" key="1">
    <citation type="submission" date="2024-02" db="EMBL/GenBank/DDBJ databases">
        <title>de novo genome assembly of Solanum bulbocastanum strain 11H21.</title>
        <authorList>
            <person name="Hosaka A.J."/>
        </authorList>
    </citation>
    <scope>NUCLEOTIDE SEQUENCE [LARGE SCALE GENOMIC DNA]</scope>
    <source>
        <tissue evidence="1">Young leaves</tissue>
    </source>
</reference>
<dbReference type="EMBL" id="JBANQN010000001">
    <property type="protein sequence ID" value="KAK6802980.1"/>
    <property type="molecule type" value="Genomic_DNA"/>
</dbReference>
<dbReference type="Proteomes" id="UP001371456">
    <property type="component" value="Unassembled WGS sequence"/>
</dbReference>
<keyword evidence="2" id="KW-1185">Reference proteome</keyword>
<dbReference type="AlphaFoldDB" id="A0AAN8YPC7"/>
<name>A0AAN8YPC7_SOLBU</name>
<evidence type="ECO:0000313" key="1">
    <source>
        <dbReference type="EMBL" id="KAK6802980.1"/>
    </source>
</evidence>
<proteinExistence type="predicted"/>
<protein>
    <submittedName>
        <fullName evidence="1">Uncharacterized protein</fullName>
    </submittedName>
</protein>
<sequence length="19" mass="2121">MSSQYIDGGRLQQQNALVI</sequence>
<organism evidence="1 2">
    <name type="scientific">Solanum bulbocastanum</name>
    <name type="common">Wild potato</name>
    <dbReference type="NCBI Taxonomy" id="147425"/>
    <lineage>
        <taxon>Eukaryota</taxon>
        <taxon>Viridiplantae</taxon>
        <taxon>Streptophyta</taxon>
        <taxon>Embryophyta</taxon>
        <taxon>Tracheophyta</taxon>
        <taxon>Spermatophyta</taxon>
        <taxon>Magnoliopsida</taxon>
        <taxon>eudicotyledons</taxon>
        <taxon>Gunneridae</taxon>
        <taxon>Pentapetalae</taxon>
        <taxon>asterids</taxon>
        <taxon>lamiids</taxon>
        <taxon>Solanales</taxon>
        <taxon>Solanaceae</taxon>
        <taxon>Solanoideae</taxon>
        <taxon>Solaneae</taxon>
        <taxon>Solanum</taxon>
    </lineage>
</organism>